<gene>
    <name evidence="4" type="ORF">K431DRAFT_281423</name>
</gene>
<evidence type="ECO:0000256" key="2">
    <source>
        <dbReference type="SAM" id="MobiDB-lite"/>
    </source>
</evidence>
<evidence type="ECO:0000259" key="3">
    <source>
        <dbReference type="PROSITE" id="PS50048"/>
    </source>
</evidence>
<protein>
    <recommendedName>
        <fullName evidence="3">Zn(2)-C6 fungal-type domain-containing protein</fullName>
    </recommendedName>
</protein>
<feature type="compositionally biased region" description="Polar residues" evidence="2">
    <location>
        <begin position="127"/>
        <end position="143"/>
    </location>
</feature>
<dbReference type="PROSITE" id="PS50048">
    <property type="entry name" value="ZN2_CY6_FUNGAL_2"/>
    <property type="match status" value="1"/>
</dbReference>
<dbReference type="GO" id="GO:0000981">
    <property type="term" value="F:DNA-binding transcription factor activity, RNA polymerase II-specific"/>
    <property type="evidence" value="ECO:0007669"/>
    <property type="project" value="InterPro"/>
</dbReference>
<dbReference type="PANTHER" id="PTHR37534:SF46">
    <property type="entry name" value="ZN(II)2CYS6 TRANSCRIPTION FACTOR (EUROFUNG)"/>
    <property type="match status" value="1"/>
</dbReference>
<feature type="region of interest" description="Disordered" evidence="2">
    <location>
        <begin position="101"/>
        <end position="190"/>
    </location>
</feature>
<dbReference type="Pfam" id="PF00172">
    <property type="entry name" value="Zn_clus"/>
    <property type="match status" value="1"/>
</dbReference>
<dbReference type="Proteomes" id="UP000799441">
    <property type="component" value="Unassembled WGS sequence"/>
</dbReference>
<proteinExistence type="predicted"/>
<sequence length="426" mass="47119">MDIQGARRDIRSPEQMYTNDAAAAAHHVSRQPESCQSKQRGSHRECKKPHYEETGSKDCKRRASPHKRVPISCITCSEKKVKCDKRRPSCSRCSSRNIICEPRIGRPSGDGKPRRYDRRGEKLNAKSKVSQVQQPEINRTTRSGHTDAASQAASRTQRSYSHPTSIAASDKQSATTHETQVSFSIPKFRSESTTQSSIELNSLINFHQGHMHGWKQANTMPDTKDMRGDSDLLETGSFPYATDFTFSPGMVSASSSLATPSDSSISLVNIADITSASLSLDYPITTADHIAPFENGGGILLPTQQQPTVYNHSSHHYNHSMFNSTGAWPGDTSAQDWQLSPGHEAQHVMKTDALPSTSTFHMLDLWNSDSVPSMLDRASQAHSTAAIPNSMVSPSPLPPQIDAHLENQRQRQRKRYALDPSRQPMA</sequence>
<reference evidence="4" key="1">
    <citation type="journal article" date="2020" name="Stud. Mycol.">
        <title>101 Dothideomycetes genomes: a test case for predicting lifestyles and emergence of pathogens.</title>
        <authorList>
            <person name="Haridas S."/>
            <person name="Albert R."/>
            <person name="Binder M."/>
            <person name="Bloem J."/>
            <person name="Labutti K."/>
            <person name="Salamov A."/>
            <person name="Andreopoulos B."/>
            <person name="Baker S."/>
            <person name="Barry K."/>
            <person name="Bills G."/>
            <person name="Bluhm B."/>
            <person name="Cannon C."/>
            <person name="Castanera R."/>
            <person name="Culley D."/>
            <person name="Daum C."/>
            <person name="Ezra D."/>
            <person name="Gonzalez J."/>
            <person name="Henrissat B."/>
            <person name="Kuo A."/>
            <person name="Liang C."/>
            <person name="Lipzen A."/>
            <person name="Lutzoni F."/>
            <person name="Magnuson J."/>
            <person name="Mondo S."/>
            <person name="Nolan M."/>
            <person name="Ohm R."/>
            <person name="Pangilinan J."/>
            <person name="Park H.-J."/>
            <person name="Ramirez L."/>
            <person name="Alfaro M."/>
            <person name="Sun H."/>
            <person name="Tritt A."/>
            <person name="Yoshinaga Y."/>
            <person name="Zwiers L.-H."/>
            <person name="Turgeon B."/>
            <person name="Goodwin S."/>
            <person name="Spatafora J."/>
            <person name="Crous P."/>
            <person name="Grigoriev I."/>
        </authorList>
    </citation>
    <scope>NUCLEOTIDE SEQUENCE</scope>
    <source>
        <strain evidence="4">CBS 116435</strain>
    </source>
</reference>
<evidence type="ECO:0000256" key="1">
    <source>
        <dbReference type="ARBA" id="ARBA00023242"/>
    </source>
</evidence>
<organism evidence="4 5">
    <name type="scientific">Polychaeton citri CBS 116435</name>
    <dbReference type="NCBI Taxonomy" id="1314669"/>
    <lineage>
        <taxon>Eukaryota</taxon>
        <taxon>Fungi</taxon>
        <taxon>Dikarya</taxon>
        <taxon>Ascomycota</taxon>
        <taxon>Pezizomycotina</taxon>
        <taxon>Dothideomycetes</taxon>
        <taxon>Dothideomycetidae</taxon>
        <taxon>Capnodiales</taxon>
        <taxon>Capnodiaceae</taxon>
        <taxon>Polychaeton</taxon>
    </lineage>
</organism>
<feature type="region of interest" description="Disordered" evidence="2">
    <location>
        <begin position="1"/>
        <end position="64"/>
    </location>
</feature>
<name>A0A9P4QEV9_9PEZI</name>
<dbReference type="PRINTS" id="PR00755">
    <property type="entry name" value="AFLATOXINBRP"/>
</dbReference>
<dbReference type="EMBL" id="MU003769">
    <property type="protein sequence ID" value="KAF2724955.1"/>
    <property type="molecule type" value="Genomic_DNA"/>
</dbReference>
<dbReference type="PANTHER" id="PTHR37534">
    <property type="entry name" value="TRANSCRIPTIONAL ACTIVATOR PROTEIN UGA3"/>
    <property type="match status" value="1"/>
</dbReference>
<feature type="compositionally biased region" description="Basic and acidic residues" evidence="2">
    <location>
        <begin position="109"/>
        <end position="124"/>
    </location>
</feature>
<feature type="compositionally biased region" description="Polar residues" evidence="2">
    <location>
        <begin position="380"/>
        <end position="393"/>
    </location>
</feature>
<evidence type="ECO:0000313" key="4">
    <source>
        <dbReference type="EMBL" id="KAF2724955.1"/>
    </source>
</evidence>
<dbReference type="GO" id="GO:0008270">
    <property type="term" value="F:zinc ion binding"/>
    <property type="evidence" value="ECO:0007669"/>
    <property type="project" value="InterPro"/>
</dbReference>
<dbReference type="InterPro" id="IPR036864">
    <property type="entry name" value="Zn2-C6_fun-type_DNA-bd_sf"/>
</dbReference>
<dbReference type="InterPro" id="IPR001138">
    <property type="entry name" value="Zn2Cys6_DnaBD"/>
</dbReference>
<dbReference type="Gene3D" id="4.10.240.10">
    <property type="entry name" value="Zn(2)-C6 fungal-type DNA-binding domain"/>
    <property type="match status" value="1"/>
</dbReference>
<feature type="compositionally biased region" description="Polar residues" evidence="2">
    <location>
        <begin position="162"/>
        <end position="183"/>
    </location>
</feature>
<feature type="domain" description="Zn(2)-C6 fungal-type" evidence="3">
    <location>
        <begin position="72"/>
        <end position="100"/>
    </location>
</feature>
<feature type="region of interest" description="Disordered" evidence="2">
    <location>
        <begin position="376"/>
        <end position="426"/>
    </location>
</feature>
<keyword evidence="1" id="KW-0539">Nucleus</keyword>
<keyword evidence="5" id="KW-1185">Reference proteome</keyword>
<dbReference type="SUPFAM" id="SSF57701">
    <property type="entry name" value="Zn2/Cys6 DNA-binding domain"/>
    <property type="match status" value="1"/>
</dbReference>
<feature type="compositionally biased region" description="Low complexity" evidence="2">
    <location>
        <begin position="148"/>
        <end position="161"/>
    </location>
</feature>
<evidence type="ECO:0000313" key="5">
    <source>
        <dbReference type="Proteomes" id="UP000799441"/>
    </source>
</evidence>
<dbReference type="AlphaFoldDB" id="A0A9P4QEV9"/>
<comment type="caution">
    <text evidence="4">The sequence shown here is derived from an EMBL/GenBank/DDBJ whole genome shotgun (WGS) entry which is preliminary data.</text>
</comment>
<dbReference type="CDD" id="cd00067">
    <property type="entry name" value="GAL4"/>
    <property type="match status" value="1"/>
</dbReference>
<feature type="compositionally biased region" description="Basic and acidic residues" evidence="2">
    <location>
        <begin position="42"/>
        <end position="58"/>
    </location>
</feature>
<feature type="compositionally biased region" description="Basic and acidic residues" evidence="2">
    <location>
        <begin position="1"/>
        <end position="12"/>
    </location>
</feature>
<accession>A0A9P4QEV9</accession>
<dbReference type="PROSITE" id="PS00463">
    <property type="entry name" value="ZN2_CY6_FUNGAL_1"/>
    <property type="match status" value="1"/>
</dbReference>
<dbReference type="SMART" id="SM00066">
    <property type="entry name" value="GAL4"/>
    <property type="match status" value="1"/>
</dbReference>